<dbReference type="Proteomes" id="UP001159363">
    <property type="component" value="Chromosome 11"/>
</dbReference>
<dbReference type="EMBL" id="JARBHB010000012">
    <property type="protein sequence ID" value="KAJ8870882.1"/>
    <property type="molecule type" value="Genomic_DNA"/>
</dbReference>
<keyword evidence="2" id="KW-0479">Metal-binding</keyword>
<comment type="caution">
    <text evidence="6">The sequence shown here is derived from an EMBL/GenBank/DDBJ whole genome shotgun (WGS) entry which is preliminary data.</text>
</comment>
<reference evidence="6 7" key="1">
    <citation type="submission" date="2023-02" db="EMBL/GenBank/DDBJ databases">
        <title>LHISI_Scaffold_Assembly.</title>
        <authorList>
            <person name="Stuart O.P."/>
            <person name="Cleave R."/>
            <person name="Magrath M.J.L."/>
            <person name="Mikheyev A.S."/>
        </authorList>
    </citation>
    <scope>NUCLEOTIDE SEQUENCE [LARGE SCALE GENOMIC DNA]</scope>
    <source>
        <strain evidence="6">Daus_M_001</strain>
        <tissue evidence="6">Leg muscle</tissue>
    </source>
</reference>
<dbReference type="InterPro" id="IPR052035">
    <property type="entry name" value="ZnF_BED_domain_contain"/>
</dbReference>
<evidence type="ECO:0000313" key="7">
    <source>
        <dbReference type="Proteomes" id="UP001159363"/>
    </source>
</evidence>
<evidence type="ECO:0008006" key="8">
    <source>
        <dbReference type="Google" id="ProtNLM"/>
    </source>
</evidence>
<sequence length="228" mass="26120">MKLQDLVHSHGSQNNSVHDNTILHRLWQPVPPSSTISSCEKLSANAKKKLDDRLNDLFTVYLQSFSVVEDRGLKNFAQTKSILSATRPAHNFKKRPYQQCTKNAYVAITGHFINTDFHMQSVLYECCCLGKSHTEKNLAEELKRVVAKWSIEGKVVLVVTDNANNIKQYVALTKEIYAYYQQKLLQNVPTRWNSTFYMLKSFIELRAAVRSSIDLIDKDLPVLKAEEL</sequence>
<keyword evidence="3" id="KW-0863">Zinc-finger</keyword>
<organism evidence="6 7">
    <name type="scientific">Dryococelus australis</name>
    <dbReference type="NCBI Taxonomy" id="614101"/>
    <lineage>
        <taxon>Eukaryota</taxon>
        <taxon>Metazoa</taxon>
        <taxon>Ecdysozoa</taxon>
        <taxon>Arthropoda</taxon>
        <taxon>Hexapoda</taxon>
        <taxon>Insecta</taxon>
        <taxon>Pterygota</taxon>
        <taxon>Neoptera</taxon>
        <taxon>Polyneoptera</taxon>
        <taxon>Phasmatodea</taxon>
        <taxon>Verophasmatodea</taxon>
        <taxon>Anareolatae</taxon>
        <taxon>Phasmatidae</taxon>
        <taxon>Eurycanthinae</taxon>
        <taxon>Dryococelus</taxon>
    </lineage>
</organism>
<dbReference type="SUPFAM" id="SSF53098">
    <property type="entry name" value="Ribonuclease H-like"/>
    <property type="match status" value="1"/>
</dbReference>
<protein>
    <recommendedName>
        <fullName evidence="8">DUF659 domain-containing protein</fullName>
    </recommendedName>
</protein>
<keyword evidence="5" id="KW-0539">Nucleus</keyword>
<gene>
    <name evidence="6" type="ORF">PR048_027183</name>
</gene>
<accession>A0ABQ9GG79</accession>
<proteinExistence type="predicted"/>
<dbReference type="PANTHER" id="PTHR46481">
    <property type="entry name" value="ZINC FINGER BED DOMAIN-CONTAINING PROTEIN 4"/>
    <property type="match status" value="1"/>
</dbReference>
<dbReference type="PANTHER" id="PTHR46481:SF10">
    <property type="entry name" value="ZINC FINGER BED DOMAIN-CONTAINING PROTEIN 39"/>
    <property type="match status" value="1"/>
</dbReference>
<name>A0ABQ9GG79_9NEOP</name>
<evidence type="ECO:0000313" key="6">
    <source>
        <dbReference type="EMBL" id="KAJ8870882.1"/>
    </source>
</evidence>
<dbReference type="SUPFAM" id="SSF140996">
    <property type="entry name" value="Hermes dimerisation domain"/>
    <property type="match status" value="1"/>
</dbReference>
<keyword evidence="7" id="KW-1185">Reference proteome</keyword>
<evidence type="ECO:0000256" key="3">
    <source>
        <dbReference type="ARBA" id="ARBA00022771"/>
    </source>
</evidence>
<keyword evidence="4" id="KW-0862">Zinc</keyword>
<dbReference type="InterPro" id="IPR012337">
    <property type="entry name" value="RNaseH-like_sf"/>
</dbReference>
<evidence type="ECO:0000256" key="1">
    <source>
        <dbReference type="ARBA" id="ARBA00004123"/>
    </source>
</evidence>
<evidence type="ECO:0000256" key="2">
    <source>
        <dbReference type="ARBA" id="ARBA00022723"/>
    </source>
</evidence>
<comment type="subcellular location">
    <subcellularLocation>
        <location evidence="1">Nucleus</location>
    </subcellularLocation>
</comment>
<evidence type="ECO:0000256" key="4">
    <source>
        <dbReference type="ARBA" id="ARBA00022833"/>
    </source>
</evidence>
<evidence type="ECO:0000256" key="5">
    <source>
        <dbReference type="ARBA" id="ARBA00023242"/>
    </source>
</evidence>